<dbReference type="Proteomes" id="UP000287155">
    <property type="component" value="Unassembled WGS sequence"/>
</dbReference>
<reference evidence="1 2" key="1">
    <citation type="journal article" date="2019" name="Extremophiles">
        <title>Biogeography of thermophiles and predominance of Thermus scotoductus in domestic water heaters.</title>
        <authorList>
            <person name="Wilpiszeski R.L."/>
            <person name="Zhang Z."/>
            <person name="House C.H."/>
        </authorList>
    </citation>
    <scope>NUCLEOTIDE SEQUENCE [LARGE SCALE GENOMIC DNA]</scope>
    <source>
        <strain evidence="1 2">14_S14</strain>
    </source>
</reference>
<evidence type="ECO:0000313" key="1">
    <source>
        <dbReference type="EMBL" id="RTI13110.1"/>
    </source>
</evidence>
<dbReference type="EMBL" id="PEMJ01000313">
    <property type="protein sequence ID" value="RTI13110.1"/>
    <property type="molecule type" value="Genomic_DNA"/>
</dbReference>
<organism evidence="1 2">
    <name type="scientific">Thermus scotoductus</name>
    <dbReference type="NCBI Taxonomy" id="37636"/>
    <lineage>
        <taxon>Bacteria</taxon>
        <taxon>Thermotogati</taxon>
        <taxon>Deinococcota</taxon>
        <taxon>Deinococci</taxon>
        <taxon>Thermales</taxon>
        <taxon>Thermaceae</taxon>
        <taxon>Thermus</taxon>
    </lineage>
</organism>
<evidence type="ECO:0000313" key="2">
    <source>
        <dbReference type="Proteomes" id="UP000287155"/>
    </source>
</evidence>
<gene>
    <name evidence="1" type="ORF">CSW27_09140</name>
</gene>
<name>A0A430UVJ3_THESC</name>
<evidence type="ECO:0008006" key="3">
    <source>
        <dbReference type="Google" id="ProtNLM"/>
    </source>
</evidence>
<protein>
    <recommendedName>
        <fullName evidence="3">Replication initiation factor</fullName>
    </recommendedName>
</protein>
<comment type="caution">
    <text evidence="1">The sequence shown here is derived from an EMBL/GenBank/DDBJ whole genome shotgun (WGS) entry which is preliminary data.</text>
</comment>
<proteinExistence type="predicted"/>
<accession>A0A430UVJ3</accession>
<sequence length="460" mass="51101">MMPRLLGYGIDTLVVNLYWPEGAYKLPEGVEDTLNELKDLYRRDPEGAIWWGVDAYFPLPNPGNGGGLFEAALVQSTRHYAWQLSFGGLVFVRVSAVKDTTRRKDFPAMRVEFTGTYMLYAGRDAQKVVQWVLDAAENLTGVRPVRVQVSRADLFVDLEGEPFKITDLDRFTSRSRVRGLYSVGSADGGVAPGLQAGATPIEGGPMSNTPPATPLRVAGSLSEGPEHVGAFLRGRDWSGFTFGRGPLMARVYSKSVEAKSHYSARWLLKLYEETHGAITGEVIRVEFELTTEVLREMVVVGDGTEIRDWDTFLWAVPAIWAYLTREWLVLRDKEKVDAYVRLRAVPVDPFWVLVQSAFTEGGGAGKGELVRDKVFRRLDPVGLAKQALGVFLTALAAASRLGKVDLKEWWIGAFRALGSDMEEREKLGKEAALAYSKALQRKLGAFGMMPERWRFEGVPA</sequence>
<dbReference type="AlphaFoldDB" id="A0A430UVJ3"/>